<dbReference type="EMBL" id="VFLP01000014">
    <property type="protein sequence ID" value="TRX95817.1"/>
    <property type="molecule type" value="Genomic_DNA"/>
</dbReference>
<dbReference type="STRING" id="2512241.A0A553I6J7"/>
<keyword evidence="4" id="KW-1185">Reference proteome</keyword>
<protein>
    <recommendedName>
        <fullName evidence="2">AHC1-like C2H2 zinc-finger domain-containing protein</fullName>
    </recommendedName>
</protein>
<feature type="compositionally biased region" description="Basic and acidic residues" evidence="1">
    <location>
        <begin position="645"/>
        <end position="664"/>
    </location>
</feature>
<dbReference type="Pfam" id="PF25909">
    <property type="entry name" value="zf-C2H2_AHC1"/>
    <property type="match status" value="1"/>
</dbReference>
<feature type="region of interest" description="Disordered" evidence="1">
    <location>
        <begin position="248"/>
        <end position="281"/>
    </location>
</feature>
<evidence type="ECO:0000256" key="1">
    <source>
        <dbReference type="SAM" id="MobiDB-lite"/>
    </source>
</evidence>
<feature type="domain" description="AHC1-like C2H2 zinc-finger" evidence="2">
    <location>
        <begin position="277"/>
        <end position="328"/>
    </location>
</feature>
<dbReference type="InterPro" id="IPR058706">
    <property type="entry name" value="zf-C2H2_AHC1-like"/>
</dbReference>
<evidence type="ECO:0000259" key="2">
    <source>
        <dbReference type="Pfam" id="PF25909"/>
    </source>
</evidence>
<dbReference type="AlphaFoldDB" id="A0A553I6J7"/>
<reference evidence="4" key="1">
    <citation type="submission" date="2019-06" db="EMBL/GenBank/DDBJ databases">
        <title>Draft genome sequence of the griseofulvin-producing fungus Xylaria cubensis strain G536.</title>
        <authorList>
            <person name="Mead M.E."/>
            <person name="Raja H.A."/>
            <person name="Steenwyk J.L."/>
            <person name="Knowles S.L."/>
            <person name="Oberlies N.H."/>
            <person name="Rokas A."/>
        </authorList>
    </citation>
    <scope>NUCLEOTIDE SEQUENCE [LARGE SCALE GENOMIC DNA]</scope>
    <source>
        <strain evidence="4">G536</strain>
    </source>
</reference>
<gene>
    <name evidence="3" type="ORF">FHL15_003371</name>
</gene>
<sequence>MFRFWNSDHRGSDRTLQVDRPMLDFAKSVQPWISTDACITQSPRPLKRRRQSNAAIASQPAPVPSAVKRPRTGDEDISADNVGHPQKKVALASVTDAVAPVSTACGALDIERAKEAIEEQFSLEILLKHDELRLINQELAKCQVALEQLRRCHLIPYPVATPTPEQMLSVANGSGPSLQPGPGDKLPQWAPPFGVTDGPYARHYAKWLIPDPKFDGIQLEIPTPTDPWRTRSAVEGRSTRNSFMDLNASQGKTRPARGSAGHKLQALSSGYPPPKDKSGPCVLKRSDGQTVKLVCIDCHRENFSSTQGFINHCRIAHKRDFKSHEEAAVHCGHPIEAAEVPNKGASIEEKPTVSTTPAPFGLVHPFTRANGMTDSEACFSVVRRIQQSMELYRQGKLPGVTSVPTISDKSTRTSFTTKSSSGFSPSTDSPHLSRLLKSRGFSGNLGALVEDAKTQIDFDQVTSPTDDESEDQEMSMTPTIGALGRPISSQAATGMRVPARAVMAPVVTTSRPSSSKGTLVHPVPYATPVPTPTPHSTTRPRSEMAMDEDMLDVTELSPTTAVGNNAPSLVSDDGEYDDSADSDSASEMDDSIGAESISDVEDIDIDDDHAGARTLRHHGSTGPGAGTRVRLGKGDTKQVNFVASIKEESTKQSHGRGIDIKSIH</sequence>
<feature type="region of interest" description="Disordered" evidence="1">
    <location>
        <begin position="41"/>
        <end position="83"/>
    </location>
</feature>
<feature type="compositionally biased region" description="Acidic residues" evidence="1">
    <location>
        <begin position="572"/>
        <end position="607"/>
    </location>
</feature>
<feature type="region of interest" description="Disordered" evidence="1">
    <location>
        <begin position="403"/>
        <end position="435"/>
    </location>
</feature>
<comment type="caution">
    <text evidence="3">The sequence shown here is derived from an EMBL/GenBank/DDBJ whole genome shotgun (WGS) entry which is preliminary data.</text>
</comment>
<feature type="compositionally biased region" description="Low complexity" evidence="1">
    <location>
        <begin position="412"/>
        <end position="430"/>
    </location>
</feature>
<organism evidence="3 4">
    <name type="scientific">Xylaria flabelliformis</name>
    <dbReference type="NCBI Taxonomy" id="2512241"/>
    <lineage>
        <taxon>Eukaryota</taxon>
        <taxon>Fungi</taxon>
        <taxon>Dikarya</taxon>
        <taxon>Ascomycota</taxon>
        <taxon>Pezizomycotina</taxon>
        <taxon>Sordariomycetes</taxon>
        <taxon>Xylariomycetidae</taxon>
        <taxon>Xylariales</taxon>
        <taxon>Xylariaceae</taxon>
        <taxon>Xylaria</taxon>
    </lineage>
</organism>
<name>A0A553I6J7_9PEZI</name>
<feature type="region of interest" description="Disordered" evidence="1">
    <location>
        <begin position="557"/>
        <end position="664"/>
    </location>
</feature>
<feature type="region of interest" description="Disordered" evidence="1">
    <location>
        <begin position="508"/>
        <end position="545"/>
    </location>
</feature>
<evidence type="ECO:0000313" key="4">
    <source>
        <dbReference type="Proteomes" id="UP000319160"/>
    </source>
</evidence>
<feature type="compositionally biased region" description="Polar residues" evidence="1">
    <location>
        <begin position="557"/>
        <end position="568"/>
    </location>
</feature>
<accession>A0A553I6J7</accession>
<evidence type="ECO:0000313" key="3">
    <source>
        <dbReference type="EMBL" id="TRX95817.1"/>
    </source>
</evidence>
<proteinExistence type="predicted"/>
<dbReference type="OrthoDB" id="5355528at2759"/>
<dbReference type="Proteomes" id="UP000319160">
    <property type="component" value="Unassembled WGS sequence"/>
</dbReference>